<gene>
    <name evidence="3" type="ORF">COU35_02845</name>
</gene>
<organism evidence="3 4">
    <name type="scientific">Candidatus Magasanikbacteria bacterium CG10_big_fil_rev_8_21_14_0_10_47_10</name>
    <dbReference type="NCBI Taxonomy" id="1974652"/>
    <lineage>
        <taxon>Bacteria</taxon>
        <taxon>Candidatus Magasanikiibacteriota</taxon>
    </lineage>
</organism>
<comment type="caution">
    <text evidence="3">The sequence shown here is derived from an EMBL/GenBank/DDBJ whole genome shotgun (WGS) entry which is preliminary data.</text>
</comment>
<keyword evidence="2" id="KW-0732">Signal</keyword>
<feature type="compositionally biased region" description="Basic and acidic residues" evidence="1">
    <location>
        <begin position="338"/>
        <end position="349"/>
    </location>
</feature>
<proteinExistence type="predicted"/>
<dbReference type="GO" id="GO:0005509">
    <property type="term" value="F:calcium ion binding"/>
    <property type="evidence" value="ECO:0007669"/>
    <property type="project" value="InterPro"/>
</dbReference>
<dbReference type="InterPro" id="IPR053180">
    <property type="entry name" value="Ca-binding_acidic-repeat"/>
</dbReference>
<dbReference type="AlphaFoldDB" id="A0A2H0TQE2"/>
<dbReference type="EMBL" id="PFCB01000022">
    <property type="protein sequence ID" value="PIR74362.1"/>
    <property type="molecule type" value="Genomic_DNA"/>
</dbReference>
<dbReference type="InterPro" id="IPR028974">
    <property type="entry name" value="TSP_type-3_rpt"/>
</dbReference>
<dbReference type="PANTHER" id="PTHR37467:SF1">
    <property type="entry name" value="EXPORTED CALCIUM-BINDING GLYCOPROTEIN"/>
    <property type="match status" value="1"/>
</dbReference>
<protein>
    <recommendedName>
        <fullName evidence="5">EF-hand domain-containing protein</fullName>
    </recommendedName>
</protein>
<dbReference type="Proteomes" id="UP000230154">
    <property type="component" value="Unassembled WGS sequence"/>
</dbReference>
<evidence type="ECO:0000256" key="1">
    <source>
        <dbReference type="SAM" id="MobiDB-lite"/>
    </source>
</evidence>
<name>A0A2H0TQE2_9BACT</name>
<reference evidence="4" key="1">
    <citation type="submission" date="2017-09" db="EMBL/GenBank/DDBJ databases">
        <title>Depth-based differentiation of microbial function through sediment-hosted aquifers and enrichment of novel symbionts in the deep terrestrial subsurface.</title>
        <authorList>
            <person name="Probst A.J."/>
            <person name="Ladd B."/>
            <person name="Jarett J.K."/>
            <person name="Geller-Mcgrath D.E."/>
            <person name="Sieber C.M.K."/>
            <person name="Emerson J.B."/>
            <person name="Anantharaman K."/>
            <person name="Thomas B.C."/>
            <person name="Malmstrom R."/>
            <person name="Stieglmeier M."/>
            <person name="Klingl A."/>
            <person name="Woyke T."/>
            <person name="Ryan C.M."/>
            <person name="Banfield J.F."/>
        </authorList>
    </citation>
    <scope>NUCLEOTIDE SEQUENCE [LARGE SCALE GENOMIC DNA]</scope>
</reference>
<dbReference type="PROSITE" id="PS00018">
    <property type="entry name" value="EF_HAND_1"/>
    <property type="match status" value="1"/>
</dbReference>
<accession>A0A2H0TQE2</accession>
<dbReference type="InterPro" id="IPR018247">
    <property type="entry name" value="EF_Hand_1_Ca_BS"/>
</dbReference>
<sequence>MRRNQSIGTCIFVLGILFFSGAVQAEEQRVFINSNDPFTDTRAVRLSVTPPAGVVEMRVSNTENFSDGSSWQPIQLKKVWNLSYGTGQKIVYINFRAASKAETGWYSDSIILVGPDAPGVVAHINNWEKQTSSRRVTLVSEYTDGIESVAISNTSDFTGVRYQPISKSIPWILTVGSAEKRVYVRYRDVNGKTTDVQVSITYIEPPNHIAEGTLLKGQTDTVYYLGYDGSIHPFLHSSIFLSFSQDFSAIRHVSNASLRQYSIAEPVCMRQGTWLVKFRGLPRVYAPEPGCELRPIRSEAEAFLLYGSAWRSRLIELDPVLSGTYSIHELTDFSRTEDRDRDGLDRATEARYGTSDTNEDSDNDRVSDYEEIFYWLLDPTEPDTDGDGILDGVELSQGRSPFGTGNITAVPKGTYVYPFGSVVNRWWEDRYLYYYHQDGYVYYLSKKAQDTPFASNKLQSRFVITPPVEIPMELRDGWYIQSDHLDIKAPLIHRNGQIAPL</sequence>
<feature type="signal peptide" evidence="2">
    <location>
        <begin position="1"/>
        <end position="25"/>
    </location>
</feature>
<evidence type="ECO:0000313" key="3">
    <source>
        <dbReference type="EMBL" id="PIR74362.1"/>
    </source>
</evidence>
<dbReference type="PANTHER" id="PTHR37467">
    <property type="entry name" value="EXPORTED CALCIUM-BINDING GLYCOPROTEIN-RELATED"/>
    <property type="match status" value="1"/>
</dbReference>
<evidence type="ECO:0008006" key="5">
    <source>
        <dbReference type="Google" id="ProtNLM"/>
    </source>
</evidence>
<dbReference type="SUPFAM" id="SSF103647">
    <property type="entry name" value="TSP type-3 repeat"/>
    <property type="match status" value="1"/>
</dbReference>
<feature type="region of interest" description="Disordered" evidence="1">
    <location>
        <begin position="338"/>
        <end position="364"/>
    </location>
</feature>
<evidence type="ECO:0000256" key="2">
    <source>
        <dbReference type="SAM" id="SignalP"/>
    </source>
</evidence>
<evidence type="ECO:0000313" key="4">
    <source>
        <dbReference type="Proteomes" id="UP000230154"/>
    </source>
</evidence>
<feature type="chain" id="PRO_5013729077" description="EF-hand domain-containing protein" evidence="2">
    <location>
        <begin position="26"/>
        <end position="501"/>
    </location>
</feature>